<protein>
    <recommendedName>
        <fullName evidence="1">NAD-dependent epimerase/dehydratase domain-containing protein</fullName>
    </recommendedName>
</protein>
<evidence type="ECO:0000313" key="3">
    <source>
        <dbReference type="Proteomes" id="UP001239522"/>
    </source>
</evidence>
<evidence type="ECO:0000259" key="1">
    <source>
        <dbReference type="Pfam" id="PF01370"/>
    </source>
</evidence>
<dbReference type="Proteomes" id="UP001239522">
    <property type="component" value="Chromosome"/>
</dbReference>
<proteinExistence type="predicted"/>
<gene>
    <name evidence="2" type="ORF">P8A18_00310</name>
</gene>
<accession>A0ABY9HBS9</accession>
<dbReference type="Gene3D" id="3.40.50.720">
    <property type="entry name" value="NAD(P)-binding Rossmann-like Domain"/>
    <property type="match status" value="1"/>
</dbReference>
<evidence type="ECO:0000313" key="2">
    <source>
        <dbReference type="EMBL" id="WLQ31973.1"/>
    </source>
</evidence>
<dbReference type="SUPFAM" id="SSF51735">
    <property type="entry name" value="NAD(P)-binding Rossmann-fold domains"/>
    <property type="match status" value="1"/>
</dbReference>
<feature type="domain" description="NAD-dependent epimerase/dehydratase" evidence="1">
    <location>
        <begin position="5"/>
        <end position="76"/>
    </location>
</feature>
<keyword evidence="3" id="KW-1185">Reference proteome</keyword>
<sequence length="355" mass="37760">MGMAILVIGGGVFIGRHLVQEAVRRGHRVTVLNRGLSTGPLPPGVTWLRGDRADGFDAVRSTRWDTVVDTCAYQPAQVERSARELDCGVYALISTISVYRDFGAPTPVTAPTVPARRTGLLDGASYGELKAGCEAALTAARGSGRSLVVRPGLVAGPHDVSSRRRYGNPARPSPTHLHYDRFAGRFPYWPWRFTRGGDVALPGTPDDPFQVLDVRDLAEWTTDLVEDGTTGVFNAVGPQSTWGALARACARRGPGRPVWVPEDSLVAAGVAPHTGLPMWAPTGTGTAWFSRVPAGERPAAKRSLDETVGSVADWLDEAAPDPEQFLGGGEIDMTTERILLESARTGAATGTGGTR</sequence>
<dbReference type="RefSeq" id="WP_306050569.1">
    <property type="nucleotide sequence ID" value="NZ_CP120997.1"/>
</dbReference>
<dbReference type="EMBL" id="CP120997">
    <property type="protein sequence ID" value="WLQ31973.1"/>
    <property type="molecule type" value="Genomic_DNA"/>
</dbReference>
<organism evidence="2 3">
    <name type="scientific">Streptomyces castrisilvae</name>
    <dbReference type="NCBI Taxonomy" id="3033811"/>
    <lineage>
        <taxon>Bacteria</taxon>
        <taxon>Bacillati</taxon>
        <taxon>Actinomycetota</taxon>
        <taxon>Actinomycetes</taxon>
        <taxon>Kitasatosporales</taxon>
        <taxon>Streptomycetaceae</taxon>
        <taxon>Streptomyces</taxon>
    </lineage>
</organism>
<reference evidence="2 3" key="1">
    <citation type="submission" date="2023-03" db="EMBL/GenBank/DDBJ databases">
        <title>Isolation and description of six Streptomyces strains from soil environments, able to metabolize different microbial glucans.</title>
        <authorList>
            <person name="Widen T."/>
            <person name="Larsbrink J."/>
        </authorList>
    </citation>
    <scope>NUCLEOTIDE SEQUENCE [LARGE SCALE GENOMIC DNA]</scope>
    <source>
        <strain evidence="2 3">Mut1</strain>
    </source>
</reference>
<dbReference type="InterPro" id="IPR036291">
    <property type="entry name" value="NAD(P)-bd_dom_sf"/>
</dbReference>
<name>A0ABY9HBS9_9ACTN</name>
<dbReference type="Pfam" id="PF01370">
    <property type="entry name" value="Epimerase"/>
    <property type="match status" value="1"/>
</dbReference>
<dbReference type="InterPro" id="IPR001509">
    <property type="entry name" value="Epimerase_deHydtase"/>
</dbReference>